<dbReference type="Gene3D" id="3.40.50.300">
    <property type="entry name" value="P-loop containing nucleotide triphosphate hydrolases"/>
    <property type="match status" value="1"/>
</dbReference>
<keyword evidence="3" id="KW-0173">Coenzyme A biosynthesis</keyword>
<dbReference type="HAMAP" id="MF_00376">
    <property type="entry name" value="Dephospho_CoA_kinase"/>
    <property type="match status" value="1"/>
</dbReference>
<accession>A0A7I8CZZ3</accession>
<evidence type="ECO:0000256" key="4">
    <source>
        <dbReference type="NCBIfam" id="TIGR00152"/>
    </source>
</evidence>
<comment type="subcellular location">
    <subcellularLocation>
        <location evidence="3">Cytoplasm</location>
    </subcellularLocation>
</comment>
<evidence type="ECO:0000256" key="2">
    <source>
        <dbReference type="ARBA" id="ARBA00022840"/>
    </source>
</evidence>
<dbReference type="GO" id="GO:0015937">
    <property type="term" value="P:coenzyme A biosynthetic process"/>
    <property type="evidence" value="ECO:0007669"/>
    <property type="project" value="UniProtKB-UniRule"/>
</dbReference>
<dbReference type="PANTHER" id="PTHR10695">
    <property type="entry name" value="DEPHOSPHO-COA KINASE-RELATED"/>
    <property type="match status" value="1"/>
</dbReference>
<name>A0A7I8CZZ3_9FIRM</name>
<keyword evidence="1 3" id="KW-0547">Nucleotide-binding</keyword>
<dbReference type="GO" id="GO:0004140">
    <property type="term" value="F:dephospho-CoA kinase activity"/>
    <property type="evidence" value="ECO:0007669"/>
    <property type="project" value="UniProtKB-UniRule"/>
</dbReference>
<sequence length="203" mass="22653">MNHVILGLTGPTGSGKSTIASMLRQRGFAVVDADQVAREVMEPGSPVLVRLQDVFGRDVLEKDGSLNRKKLAARAFASPQSTKILNDITHSAILEEMERHLASLQEEGERRILLDVPLLFESGSDKMCHMTAAVLAPKETRLARIIERDGLTRSEALHRMGIQPEDDFYRKRADILLTNQGDAKELEIQVDALCRQVERRLVD</sequence>
<evidence type="ECO:0000313" key="5">
    <source>
        <dbReference type="EMBL" id="BCI60026.1"/>
    </source>
</evidence>
<dbReference type="AlphaFoldDB" id="A0A7I8CZZ3"/>
<keyword evidence="6" id="KW-1185">Reference proteome</keyword>
<dbReference type="PROSITE" id="PS51219">
    <property type="entry name" value="DPCK"/>
    <property type="match status" value="1"/>
</dbReference>
<dbReference type="NCBIfam" id="TIGR00152">
    <property type="entry name" value="dephospho-CoA kinase"/>
    <property type="match status" value="1"/>
</dbReference>
<reference evidence="6" key="1">
    <citation type="submission" date="2020-07" db="EMBL/GenBank/DDBJ databases">
        <title>Complete genome sequencing of Clostridia bacterium strain 12CBH8.</title>
        <authorList>
            <person name="Sakamoto M."/>
            <person name="Murakami T."/>
            <person name="Mori H."/>
        </authorList>
    </citation>
    <scope>NUCLEOTIDE SEQUENCE [LARGE SCALE GENOMIC DNA]</scope>
    <source>
        <strain evidence="6">12CBH8</strain>
    </source>
</reference>
<feature type="binding site" evidence="3">
    <location>
        <begin position="13"/>
        <end position="18"/>
    </location>
    <ligand>
        <name>ATP</name>
        <dbReference type="ChEBI" id="CHEBI:30616"/>
    </ligand>
</feature>
<dbReference type="UniPathway" id="UPA00241">
    <property type="reaction ID" value="UER00356"/>
</dbReference>
<organism evidence="5 6">
    <name type="scientific">Solibaculum mannosilyticum</name>
    <dbReference type="NCBI Taxonomy" id="2780922"/>
    <lineage>
        <taxon>Bacteria</taxon>
        <taxon>Bacillati</taxon>
        <taxon>Bacillota</taxon>
        <taxon>Clostridia</taxon>
        <taxon>Eubacteriales</taxon>
        <taxon>Oscillospiraceae</taxon>
        <taxon>Solibaculum</taxon>
    </lineage>
</organism>
<keyword evidence="3" id="KW-0963">Cytoplasm</keyword>
<dbReference type="CDD" id="cd02022">
    <property type="entry name" value="DPCK"/>
    <property type="match status" value="1"/>
</dbReference>
<dbReference type="InterPro" id="IPR001977">
    <property type="entry name" value="Depp_CoAkinase"/>
</dbReference>
<comment type="pathway">
    <text evidence="3">Cofactor biosynthesis; coenzyme A biosynthesis; CoA from (R)-pantothenate: step 5/5.</text>
</comment>
<comment type="similarity">
    <text evidence="3">Belongs to the CoaE family.</text>
</comment>
<gene>
    <name evidence="3 5" type="primary">coaE</name>
    <name evidence="5" type="ORF">C12CBH8_06650</name>
</gene>
<protein>
    <recommendedName>
        <fullName evidence="3 4">Dephospho-CoA kinase</fullName>
        <ecNumber evidence="3 4">2.7.1.24</ecNumber>
    </recommendedName>
    <alternativeName>
        <fullName evidence="3">Dephosphocoenzyme A kinase</fullName>
    </alternativeName>
</protein>
<evidence type="ECO:0000256" key="3">
    <source>
        <dbReference type="HAMAP-Rule" id="MF_00376"/>
    </source>
</evidence>
<dbReference type="Proteomes" id="UP000593890">
    <property type="component" value="Chromosome"/>
</dbReference>
<dbReference type="PANTHER" id="PTHR10695:SF46">
    <property type="entry name" value="BIFUNCTIONAL COENZYME A SYNTHASE-RELATED"/>
    <property type="match status" value="1"/>
</dbReference>
<keyword evidence="3" id="KW-0808">Transferase</keyword>
<dbReference type="InterPro" id="IPR027417">
    <property type="entry name" value="P-loop_NTPase"/>
</dbReference>
<proteinExistence type="inferred from homology"/>
<dbReference type="EMBL" id="AP023321">
    <property type="protein sequence ID" value="BCI60026.1"/>
    <property type="molecule type" value="Genomic_DNA"/>
</dbReference>
<keyword evidence="3 5" id="KW-0418">Kinase</keyword>
<dbReference type="Pfam" id="PF01121">
    <property type="entry name" value="CoaE"/>
    <property type="match status" value="1"/>
</dbReference>
<comment type="function">
    <text evidence="3">Catalyzes the phosphorylation of the 3'-hydroxyl group of dephosphocoenzyme A to form coenzyme A.</text>
</comment>
<dbReference type="EC" id="2.7.1.24" evidence="3 4"/>
<evidence type="ECO:0000256" key="1">
    <source>
        <dbReference type="ARBA" id="ARBA00022741"/>
    </source>
</evidence>
<keyword evidence="2 3" id="KW-0067">ATP-binding</keyword>
<dbReference type="KEGG" id="sman:C12CBH8_06650"/>
<dbReference type="SUPFAM" id="SSF52540">
    <property type="entry name" value="P-loop containing nucleoside triphosphate hydrolases"/>
    <property type="match status" value="1"/>
</dbReference>
<dbReference type="GO" id="GO:0005737">
    <property type="term" value="C:cytoplasm"/>
    <property type="evidence" value="ECO:0007669"/>
    <property type="project" value="UniProtKB-SubCell"/>
</dbReference>
<dbReference type="GO" id="GO:0005524">
    <property type="term" value="F:ATP binding"/>
    <property type="evidence" value="ECO:0007669"/>
    <property type="project" value="UniProtKB-UniRule"/>
</dbReference>
<dbReference type="RefSeq" id="WP_215533544.1">
    <property type="nucleotide sequence ID" value="NZ_AP023321.1"/>
</dbReference>
<comment type="catalytic activity">
    <reaction evidence="3">
        <text>3'-dephospho-CoA + ATP = ADP + CoA + H(+)</text>
        <dbReference type="Rhea" id="RHEA:18245"/>
        <dbReference type="ChEBI" id="CHEBI:15378"/>
        <dbReference type="ChEBI" id="CHEBI:30616"/>
        <dbReference type="ChEBI" id="CHEBI:57287"/>
        <dbReference type="ChEBI" id="CHEBI:57328"/>
        <dbReference type="ChEBI" id="CHEBI:456216"/>
        <dbReference type="EC" id="2.7.1.24"/>
    </reaction>
</comment>
<evidence type="ECO:0000313" key="6">
    <source>
        <dbReference type="Proteomes" id="UP000593890"/>
    </source>
</evidence>